<dbReference type="Pfam" id="PF14232">
    <property type="entry name" value="DUF4334"/>
    <property type="match status" value="1"/>
</dbReference>
<comment type="caution">
    <text evidence="3">The sequence shown here is derived from an EMBL/GenBank/DDBJ whole genome shotgun (WGS) entry which is preliminary data.</text>
</comment>
<feature type="domain" description="DUF4334" evidence="2">
    <location>
        <begin position="105"/>
        <end position="140"/>
    </location>
</feature>
<evidence type="ECO:0000313" key="4">
    <source>
        <dbReference type="Proteomes" id="UP001219525"/>
    </source>
</evidence>
<gene>
    <name evidence="3" type="ORF">GGX14DRAFT_366179</name>
</gene>
<name>A0AAD6Y8S6_9AGAR</name>
<sequence>PEKKYLALTAAGKSASASNDTLNTLFAQLKPVAPAFLVGDWVGGHFALPTVAPDIAKRATIDWVSRKVTWGKVFRADGSVEPLVLLDHGVKVCYEKLTECAIPQVVEAEFGGVVSAAIVSDKLPFIDYLRYVDDDTVAGQFCVGNAMLAKFLGIPPLHFFIKRRRAAKL</sequence>
<keyword evidence="4" id="KW-1185">Reference proteome</keyword>
<accession>A0AAD6Y8S6</accession>
<dbReference type="InterPro" id="IPR025568">
    <property type="entry name" value="DUF4334"/>
</dbReference>
<proteinExistence type="predicted"/>
<protein>
    <submittedName>
        <fullName evidence="3">Uncharacterized protein</fullName>
    </submittedName>
</protein>
<dbReference type="Proteomes" id="UP001219525">
    <property type="component" value="Unassembled WGS sequence"/>
</dbReference>
<evidence type="ECO:0000259" key="1">
    <source>
        <dbReference type="Pfam" id="PF14231"/>
    </source>
</evidence>
<dbReference type="InterPro" id="IPR025951">
    <property type="entry name" value="GXWXG_dom"/>
</dbReference>
<evidence type="ECO:0000313" key="3">
    <source>
        <dbReference type="EMBL" id="KAJ7207616.1"/>
    </source>
</evidence>
<evidence type="ECO:0000259" key="2">
    <source>
        <dbReference type="Pfam" id="PF14232"/>
    </source>
</evidence>
<organism evidence="3 4">
    <name type="scientific">Mycena pura</name>
    <dbReference type="NCBI Taxonomy" id="153505"/>
    <lineage>
        <taxon>Eukaryota</taxon>
        <taxon>Fungi</taxon>
        <taxon>Dikarya</taxon>
        <taxon>Basidiomycota</taxon>
        <taxon>Agaricomycotina</taxon>
        <taxon>Agaricomycetes</taxon>
        <taxon>Agaricomycetidae</taxon>
        <taxon>Agaricales</taxon>
        <taxon>Marasmiineae</taxon>
        <taxon>Mycenaceae</taxon>
        <taxon>Mycena</taxon>
    </lineage>
</organism>
<dbReference type="AlphaFoldDB" id="A0AAD6Y8S6"/>
<feature type="domain" description="GXWXG" evidence="1">
    <location>
        <begin position="25"/>
        <end position="87"/>
    </location>
</feature>
<dbReference type="Pfam" id="PF14231">
    <property type="entry name" value="GXWXG"/>
    <property type="match status" value="1"/>
</dbReference>
<dbReference type="EMBL" id="JARJCW010000036">
    <property type="protein sequence ID" value="KAJ7207616.1"/>
    <property type="molecule type" value="Genomic_DNA"/>
</dbReference>
<dbReference type="Gene3D" id="2.40.128.580">
    <property type="entry name" value="GXWXG domain"/>
    <property type="match status" value="1"/>
</dbReference>
<reference evidence="3" key="1">
    <citation type="submission" date="2023-03" db="EMBL/GenBank/DDBJ databases">
        <title>Massive genome expansion in bonnet fungi (Mycena s.s.) driven by repeated elements and novel gene families across ecological guilds.</title>
        <authorList>
            <consortium name="Lawrence Berkeley National Laboratory"/>
            <person name="Harder C.B."/>
            <person name="Miyauchi S."/>
            <person name="Viragh M."/>
            <person name="Kuo A."/>
            <person name="Thoen E."/>
            <person name="Andreopoulos B."/>
            <person name="Lu D."/>
            <person name="Skrede I."/>
            <person name="Drula E."/>
            <person name="Henrissat B."/>
            <person name="Morin E."/>
            <person name="Kohler A."/>
            <person name="Barry K."/>
            <person name="LaButti K."/>
            <person name="Morin E."/>
            <person name="Salamov A."/>
            <person name="Lipzen A."/>
            <person name="Mereny Z."/>
            <person name="Hegedus B."/>
            <person name="Baldrian P."/>
            <person name="Stursova M."/>
            <person name="Weitz H."/>
            <person name="Taylor A."/>
            <person name="Grigoriev I.V."/>
            <person name="Nagy L.G."/>
            <person name="Martin F."/>
            <person name="Kauserud H."/>
        </authorList>
    </citation>
    <scope>NUCLEOTIDE SEQUENCE</scope>
    <source>
        <strain evidence="3">9144</strain>
    </source>
</reference>
<feature type="non-terminal residue" evidence="3">
    <location>
        <position position="169"/>
    </location>
</feature>